<proteinExistence type="predicted"/>
<organism evidence="2 3">
    <name type="scientific">Araneus ventricosus</name>
    <name type="common">Orbweaver spider</name>
    <name type="synonym">Epeira ventricosa</name>
    <dbReference type="NCBI Taxonomy" id="182803"/>
    <lineage>
        <taxon>Eukaryota</taxon>
        <taxon>Metazoa</taxon>
        <taxon>Ecdysozoa</taxon>
        <taxon>Arthropoda</taxon>
        <taxon>Chelicerata</taxon>
        <taxon>Arachnida</taxon>
        <taxon>Araneae</taxon>
        <taxon>Araneomorphae</taxon>
        <taxon>Entelegynae</taxon>
        <taxon>Araneoidea</taxon>
        <taxon>Araneidae</taxon>
        <taxon>Araneus</taxon>
    </lineage>
</organism>
<accession>A0A4Y2FDS4</accession>
<feature type="region of interest" description="Disordered" evidence="1">
    <location>
        <begin position="62"/>
        <end position="96"/>
    </location>
</feature>
<feature type="compositionally biased region" description="Polar residues" evidence="1">
    <location>
        <begin position="81"/>
        <end position="96"/>
    </location>
</feature>
<sequence>MAASFNTALKALRMVHFGNMLKPSSKTVVFLGIDCSKSKLPVRKENPFLYAMLRKLSPHLDTVQNNSNQNLNPLSPAPNSISKSLSLQLASGSKSS</sequence>
<name>A0A4Y2FDS4_ARAVE</name>
<evidence type="ECO:0000313" key="2">
    <source>
        <dbReference type="EMBL" id="GBM39673.1"/>
    </source>
</evidence>
<dbReference type="AlphaFoldDB" id="A0A4Y2FDS4"/>
<protein>
    <submittedName>
        <fullName evidence="2">Uncharacterized protein</fullName>
    </submittedName>
</protein>
<comment type="caution">
    <text evidence="2">The sequence shown here is derived from an EMBL/GenBank/DDBJ whole genome shotgun (WGS) entry which is preliminary data.</text>
</comment>
<evidence type="ECO:0000256" key="1">
    <source>
        <dbReference type="SAM" id="MobiDB-lite"/>
    </source>
</evidence>
<keyword evidence="3" id="KW-1185">Reference proteome</keyword>
<evidence type="ECO:0000313" key="3">
    <source>
        <dbReference type="Proteomes" id="UP000499080"/>
    </source>
</evidence>
<feature type="compositionally biased region" description="Low complexity" evidence="1">
    <location>
        <begin position="64"/>
        <end position="80"/>
    </location>
</feature>
<gene>
    <name evidence="2" type="ORF">AVEN_104893_1</name>
</gene>
<dbReference type="Proteomes" id="UP000499080">
    <property type="component" value="Unassembled WGS sequence"/>
</dbReference>
<reference evidence="2 3" key="1">
    <citation type="journal article" date="2019" name="Sci. Rep.">
        <title>Orb-weaving spider Araneus ventricosus genome elucidates the spidroin gene catalogue.</title>
        <authorList>
            <person name="Kono N."/>
            <person name="Nakamura H."/>
            <person name="Ohtoshi R."/>
            <person name="Moran D.A.P."/>
            <person name="Shinohara A."/>
            <person name="Yoshida Y."/>
            <person name="Fujiwara M."/>
            <person name="Mori M."/>
            <person name="Tomita M."/>
            <person name="Arakawa K."/>
        </authorList>
    </citation>
    <scope>NUCLEOTIDE SEQUENCE [LARGE SCALE GENOMIC DNA]</scope>
</reference>
<dbReference type="EMBL" id="BGPR01000904">
    <property type="protein sequence ID" value="GBM39673.1"/>
    <property type="molecule type" value="Genomic_DNA"/>
</dbReference>